<dbReference type="GO" id="GO:0031956">
    <property type="term" value="F:medium-chain fatty acid-CoA ligase activity"/>
    <property type="evidence" value="ECO:0007669"/>
    <property type="project" value="UniProtKB-EC"/>
</dbReference>
<dbReference type="Gene3D" id="3.40.50.12780">
    <property type="entry name" value="N-terminal domain of ligase-like"/>
    <property type="match status" value="1"/>
</dbReference>
<evidence type="ECO:0000256" key="1">
    <source>
        <dbReference type="ARBA" id="ARBA00006432"/>
    </source>
</evidence>
<name>A0A9J6E393_RHIMP</name>
<evidence type="ECO:0000256" key="4">
    <source>
        <dbReference type="ARBA" id="ARBA00039009"/>
    </source>
</evidence>
<keyword evidence="11" id="KW-1185">Reference proteome</keyword>
<dbReference type="VEuPathDB" id="VectorBase:LOC119168451"/>
<proteinExistence type="inferred from homology"/>
<dbReference type="InterPro" id="IPR000873">
    <property type="entry name" value="AMP-dep_synth/lig_dom"/>
</dbReference>
<dbReference type="InterPro" id="IPR045851">
    <property type="entry name" value="AMP-bd_C_sf"/>
</dbReference>
<evidence type="ECO:0000256" key="6">
    <source>
        <dbReference type="ARBA" id="ARBA00047319"/>
    </source>
</evidence>
<feature type="domain" description="AMP-binding enzyme C-terminal" evidence="9">
    <location>
        <begin position="539"/>
        <end position="614"/>
    </location>
</feature>
<comment type="catalytic activity">
    <reaction evidence="7">
        <text>a medium-chain fatty acid + ATP + CoA = a medium-chain fatty acyl-CoA + AMP + diphosphate</text>
        <dbReference type="Rhea" id="RHEA:48340"/>
        <dbReference type="ChEBI" id="CHEBI:30616"/>
        <dbReference type="ChEBI" id="CHEBI:33019"/>
        <dbReference type="ChEBI" id="CHEBI:57287"/>
        <dbReference type="ChEBI" id="CHEBI:59558"/>
        <dbReference type="ChEBI" id="CHEBI:90546"/>
        <dbReference type="ChEBI" id="CHEBI:456215"/>
        <dbReference type="EC" id="6.2.1.2"/>
    </reaction>
</comment>
<feature type="domain" description="AMP-dependent synthetase/ligase" evidence="8">
    <location>
        <begin position="91"/>
        <end position="488"/>
    </location>
</feature>
<evidence type="ECO:0000313" key="10">
    <source>
        <dbReference type="EMBL" id="KAH8028822.1"/>
    </source>
</evidence>
<dbReference type="EMBL" id="JABSTU010000006">
    <property type="protein sequence ID" value="KAH8028822.1"/>
    <property type="molecule type" value="Genomic_DNA"/>
</dbReference>
<dbReference type="InterPro" id="IPR042099">
    <property type="entry name" value="ANL_N_sf"/>
</dbReference>
<reference evidence="10" key="1">
    <citation type="journal article" date="2020" name="Cell">
        <title>Large-Scale Comparative Analyses of Tick Genomes Elucidate Their Genetic Diversity and Vector Capacities.</title>
        <authorList>
            <consortium name="Tick Genome and Microbiome Consortium (TIGMIC)"/>
            <person name="Jia N."/>
            <person name="Wang J."/>
            <person name="Shi W."/>
            <person name="Du L."/>
            <person name="Sun Y."/>
            <person name="Zhan W."/>
            <person name="Jiang J.F."/>
            <person name="Wang Q."/>
            <person name="Zhang B."/>
            <person name="Ji P."/>
            <person name="Bell-Sakyi L."/>
            <person name="Cui X.M."/>
            <person name="Yuan T.T."/>
            <person name="Jiang B.G."/>
            <person name="Yang W.F."/>
            <person name="Lam T.T."/>
            <person name="Chang Q.C."/>
            <person name="Ding S.J."/>
            <person name="Wang X.J."/>
            <person name="Zhu J.G."/>
            <person name="Ruan X.D."/>
            <person name="Zhao L."/>
            <person name="Wei J.T."/>
            <person name="Ye R.Z."/>
            <person name="Que T.C."/>
            <person name="Du C.H."/>
            <person name="Zhou Y.H."/>
            <person name="Cheng J.X."/>
            <person name="Dai P.F."/>
            <person name="Guo W.B."/>
            <person name="Han X.H."/>
            <person name="Huang E.J."/>
            <person name="Li L.F."/>
            <person name="Wei W."/>
            <person name="Gao Y.C."/>
            <person name="Liu J.Z."/>
            <person name="Shao H.Z."/>
            <person name="Wang X."/>
            <person name="Wang C.C."/>
            <person name="Yang T.C."/>
            <person name="Huo Q.B."/>
            <person name="Li W."/>
            <person name="Chen H.Y."/>
            <person name="Chen S.E."/>
            <person name="Zhou L.G."/>
            <person name="Ni X.B."/>
            <person name="Tian J.H."/>
            <person name="Sheng Y."/>
            <person name="Liu T."/>
            <person name="Pan Y.S."/>
            <person name="Xia L.Y."/>
            <person name="Li J."/>
            <person name="Zhao F."/>
            <person name="Cao W.C."/>
        </authorList>
    </citation>
    <scope>NUCLEOTIDE SEQUENCE</scope>
    <source>
        <strain evidence="10">Rmic-2018</strain>
    </source>
</reference>
<dbReference type="Pfam" id="PF00501">
    <property type="entry name" value="AMP-binding"/>
    <property type="match status" value="1"/>
</dbReference>
<gene>
    <name evidence="10" type="ORF">HPB51_019908</name>
</gene>
<sequence length="632" mass="69760">MSHTSGEAPPIRHRRAADSQTSTLRFGLRRLKGLEVAHFKFICGLADPCGVARVVIQPATQSRKLQSSYWFEPCTKPLSEDTLGTCIDIAAHKWGDRVGWAFVQEGRNCTYSEYKNQVDNLARGLLSAGFSKGDPLMIWSPSTFNWTLLAGAAAKSWCTFGATHFGLTPPEFEKCLTTVNFKGIYIPQPFKIFNYYEMLCSLIPELKDSPPGQLKSKKYPSLKTVIIDSDQSMPGCIALQDLMQGGEADLQRAQKSVSANDPFTIVFTSGTTGAPKAAVLSHSNFINNVLMYDQRAKLTQETVMCNPLPFFHVYGLSVVLARTLVLGAKAVVPAPAYDAVSVLKAVQEHRCTELYGSPTMFVDIINSPQRKQFDISSLQLGESGGNVVTPAIRSLVREKLHINVRYEIATCMNTPERNVQVGFGTSELTTAAIVTSNDDPDDKQLNTVGRPLPGLEVKIVDPNTGTVLPTGMPGEVWGRGPNVFLGYYNDEEKTKEAMTPDGFYKTGDVGVMDNEGFVTIVSRLKDVVNRGGEKVYPTEVEELFNTHPSVQECHIIGVPDERLGEEVCAWIVLKPNKKVTDGELKEHCKGKLSHFKIPRYFIYDAKVPKTPIGKPQKAQMRLLATQKLCLIR</sequence>
<dbReference type="GO" id="GO:0006631">
    <property type="term" value="P:fatty acid metabolic process"/>
    <property type="evidence" value="ECO:0007669"/>
    <property type="project" value="TreeGrafter"/>
</dbReference>
<comment type="catalytic activity">
    <reaction evidence="6">
        <text>octanoate + ATP + CoA = octanoyl-CoA + AMP + diphosphate</text>
        <dbReference type="Rhea" id="RHEA:33631"/>
        <dbReference type="ChEBI" id="CHEBI:25646"/>
        <dbReference type="ChEBI" id="CHEBI:30616"/>
        <dbReference type="ChEBI" id="CHEBI:33019"/>
        <dbReference type="ChEBI" id="CHEBI:57287"/>
        <dbReference type="ChEBI" id="CHEBI:57386"/>
        <dbReference type="ChEBI" id="CHEBI:456215"/>
    </reaction>
</comment>
<accession>A0A9J6E393</accession>
<reference evidence="10" key="2">
    <citation type="submission" date="2021-09" db="EMBL/GenBank/DDBJ databases">
        <authorList>
            <person name="Jia N."/>
            <person name="Wang J."/>
            <person name="Shi W."/>
            <person name="Du L."/>
            <person name="Sun Y."/>
            <person name="Zhan W."/>
            <person name="Jiang J."/>
            <person name="Wang Q."/>
            <person name="Zhang B."/>
            <person name="Ji P."/>
            <person name="Sakyi L.B."/>
            <person name="Cui X."/>
            <person name="Yuan T."/>
            <person name="Jiang B."/>
            <person name="Yang W."/>
            <person name="Lam T.T.-Y."/>
            <person name="Chang Q."/>
            <person name="Ding S."/>
            <person name="Wang X."/>
            <person name="Zhu J."/>
            <person name="Ruan X."/>
            <person name="Zhao L."/>
            <person name="Wei J."/>
            <person name="Que T."/>
            <person name="Du C."/>
            <person name="Cheng J."/>
            <person name="Dai P."/>
            <person name="Han X."/>
            <person name="Huang E."/>
            <person name="Gao Y."/>
            <person name="Liu J."/>
            <person name="Shao H."/>
            <person name="Ye R."/>
            <person name="Li L."/>
            <person name="Wei W."/>
            <person name="Wang X."/>
            <person name="Wang C."/>
            <person name="Huo Q."/>
            <person name="Li W."/>
            <person name="Guo W."/>
            <person name="Chen H."/>
            <person name="Chen S."/>
            <person name="Zhou L."/>
            <person name="Zhou L."/>
            <person name="Ni X."/>
            <person name="Tian J."/>
            <person name="Zhou Y."/>
            <person name="Sheng Y."/>
            <person name="Liu T."/>
            <person name="Pan Y."/>
            <person name="Xia L."/>
            <person name="Li J."/>
            <person name="Zhao F."/>
            <person name="Cao W."/>
        </authorList>
    </citation>
    <scope>NUCLEOTIDE SEQUENCE</scope>
    <source>
        <strain evidence="10">Rmic-2018</strain>
        <tissue evidence="10">Larvae</tissue>
    </source>
</reference>
<evidence type="ECO:0000313" key="11">
    <source>
        <dbReference type="Proteomes" id="UP000821866"/>
    </source>
</evidence>
<dbReference type="EC" id="6.2.1.2" evidence="4"/>
<organism evidence="10 11">
    <name type="scientific">Rhipicephalus microplus</name>
    <name type="common">Cattle tick</name>
    <name type="synonym">Boophilus microplus</name>
    <dbReference type="NCBI Taxonomy" id="6941"/>
    <lineage>
        <taxon>Eukaryota</taxon>
        <taxon>Metazoa</taxon>
        <taxon>Ecdysozoa</taxon>
        <taxon>Arthropoda</taxon>
        <taxon>Chelicerata</taxon>
        <taxon>Arachnida</taxon>
        <taxon>Acari</taxon>
        <taxon>Parasitiformes</taxon>
        <taxon>Ixodida</taxon>
        <taxon>Ixodoidea</taxon>
        <taxon>Ixodidae</taxon>
        <taxon>Rhipicephalinae</taxon>
        <taxon>Rhipicephalus</taxon>
        <taxon>Boophilus</taxon>
    </lineage>
</organism>
<dbReference type="Proteomes" id="UP000821866">
    <property type="component" value="Chromosome 4"/>
</dbReference>
<keyword evidence="2" id="KW-0436">Ligase</keyword>
<comment type="caution">
    <text evidence="10">The sequence shown here is derived from an EMBL/GenBank/DDBJ whole genome shotgun (WGS) entry which is preliminary data.</text>
</comment>
<evidence type="ECO:0000256" key="7">
    <source>
        <dbReference type="ARBA" id="ARBA00048277"/>
    </source>
</evidence>
<protein>
    <recommendedName>
        <fullName evidence="5">Medium-chain acyl-CoA ligase ACSF2, mitochondrial</fullName>
        <ecNumber evidence="4">6.2.1.2</ecNumber>
    </recommendedName>
</protein>
<dbReference type="Pfam" id="PF13193">
    <property type="entry name" value="AMP-binding_C"/>
    <property type="match status" value="1"/>
</dbReference>
<dbReference type="PANTHER" id="PTHR43201:SF5">
    <property type="entry name" value="MEDIUM-CHAIN ACYL-COA LIGASE ACSF2, MITOCHONDRIAL"/>
    <property type="match status" value="1"/>
</dbReference>
<dbReference type="SUPFAM" id="SSF56801">
    <property type="entry name" value="Acetyl-CoA synthetase-like"/>
    <property type="match status" value="1"/>
</dbReference>
<dbReference type="AlphaFoldDB" id="A0A9J6E393"/>
<dbReference type="Gene3D" id="3.30.300.30">
    <property type="match status" value="1"/>
</dbReference>
<dbReference type="InterPro" id="IPR020845">
    <property type="entry name" value="AMP-binding_CS"/>
</dbReference>
<evidence type="ECO:0000259" key="9">
    <source>
        <dbReference type="Pfam" id="PF13193"/>
    </source>
</evidence>
<evidence type="ECO:0000256" key="2">
    <source>
        <dbReference type="ARBA" id="ARBA00022598"/>
    </source>
</evidence>
<comment type="function">
    <text evidence="3">Acyl-CoA synthases catalyze the initial reaction in fatty acid metabolism, by forming a thioester with CoA. Has some preference toward medium-chain substrates. Plays a role in adipocyte differentiation.</text>
</comment>
<dbReference type="FunFam" id="3.30.300.30:FF:000008">
    <property type="entry name" value="2,3-dihydroxybenzoate-AMP ligase"/>
    <property type="match status" value="1"/>
</dbReference>
<evidence type="ECO:0000259" key="8">
    <source>
        <dbReference type="Pfam" id="PF00501"/>
    </source>
</evidence>
<comment type="similarity">
    <text evidence="1">Belongs to the ATP-dependent AMP-binding enzyme family.</text>
</comment>
<dbReference type="InterPro" id="IPR025110">
    <property type="entry name" value="AMP-bd_C"/>
</dbReference>
<evidence type="ECO:0000256" key="5">
    <source>
        <dbReference type="ARBA" id="ARBA00039638"/>
    </source>
</evidence>
<dbReference type="PANTHER" id="PTHR43201">
    <property type="entry name" value="ACYL-COA SYNTHETASE"/>
    <property type="match status" value="1"/>
</dbReference>
<dbReference type="PROSITE" id="PS00455">
    <property type="entry name" value="AMP_BINDING"/>
    <property type="match status" value="1"/>
</dbReference>
<evidence type="ECO:0000256" key="3">
    <source>
        <dbReference type="ARBA" id="ARBA00037247"/>
    </source>
</evidence>